<dbReference type="SUPFAM" id="SSF55961">
    <property type="entry name" value="Bet v1-like"/>
    <property type="match status" value="1"/>
</dbReference>
<dbReference type="InterPro" id="IPR010419">
    <property type="entry name" value="CO_DH_gsu"/>
</dbReference>
<comment type="caution">
    <text evidence="2">The sequence shown here is derived from an EMBL/GenBank/DDBJ whole genome shotgun (WGS) entry which is preliminary data.</text>
</comment>
<dbReference type="PANTHER" id="PTHR38588">
    <property type="entry name" value="BLL0334 PROTEIN"/>
    <property type="match status" value="1"/>
</dbReference>
<dbReference type="Gene3D" id="3.30.530.20">
    <property type="match status" value="1"/>
</dbReference>
<dbReference type="CDD" id="cd05018">
    <property type="entry name" value="CoxG"/>
    <property type="match status" value="1"/>
</dbReference>
<feature type="transmembrane region" description="Helical" evidence="1">
    <location>
        <begin position="184"/>
        <end position="208"/>
    </location>
</feature>
<name>A0A4U3MG46_9ACTN</name>
<evidence type="ECO:0000256" key="1">
    <source>
        <dbReference type="SAM" id="Phobius"/>
    </source>
</evidence>
<accession>A0A4U3MG46</accession>
<keyword evidence="3" id="KW-1185">Reference proteome</keyword>
<dbReference type="AlphaFoldDB" id="A0A4U3MG46"/>
<reference evidence="2 3" key="1">
    <citation type="submission" date="2019-04" db="EMBL/GenBank/DDBJ databases">
        <title>Herbidospora sp. NEAU-GS14.nov., a novel actinomycete isolated from soil.</title>
        <authorList>
            <person name="Han L."/>
        </authorList>
    </citation>
    <scope>NUCLEOTIDE SEQUENCE [LARGE SCALE GENOMIC DNA]</scope>
    <source>
        <strain evidence="2 3">NEAU-GS14</strain>
    </source>
</reference>
<sequence length="214" mass="22120">MKVVGSALIGAERSKVWDALQDPAVLVRTIPGCQRLEAVGSDVYTMTVSAGVASIKGIYQGQVALTDPEEPEAFVLKARGQGAPGTVDATVRVRLTDEDGGTRIDYDADAVVGGMVGGVGQRMLTSVAKKMAGEFFTAVEKDILAVPALFPVEKAQVEEPALPSVFTRAEAPATGGGRDRGPRAWPVLAAFGMGAGIALGSAVIGWLLGRAGKR</sequence>
<dbReference type="Pfam" id="PF06240">
    <property type="entry name" value="COXG"/>
    <property type="match status" value="1"/>
</dbReference>
<dbReference type="RefSeq" id="WP_137248458.1">
    <property type="nucleotide sequence ID" value="NZ_SZQA01000018.1"/>
</dbReference>
<organism evidence="2 3">
    <name type="scientific">Herbidospora galbida</name>
    <dbReference type="NCBI Taxonomy" id="2575442"/>
    <lineage>
        <taxon>Bacteria</taxon>
        <taxon>Bacillati</taxon>
        <taxon>Actinomycetota</taxon>
        <taxon>Actinomycetes</taxon>
        <taxon>Streptosporangiales</taxon>
        <taxon>Streptosporangiaceae</taxon>
        <taxon>Herbidospora</taxon>
    </lineage>
</organism>
<protein>
    <submittedName>
        <fullName evidence="2">Carbon monoxide dehydrogenase subunit G</fullName>
    </submittedName>
</protein>
<dbReference type="PANTHER" id="PTHR38588:SF1">
    <property type="entry name" value="BLL0334 PROTEIN"/>
    <property type="match status" value="1"/>
</dbReference>
<gene>
    <name evidence="2" type="ORF">FDA94_19225</name>
</gene>
<keyword evidence="1" id="KW-1133">Transmembrane helix</keyword>
<dbReference type="OrthoDB" id="9787428at2"/>
<dbReference type="Proteomes" id="UP000308705">
    <property type="component" value="Unassembled WGS sequence"/>
</dbReference>
<proteinExistence type="predicted"/>
<dbReference type="EMBL" id="SZQA01000018">
    <property type="protein sequence ID" value="TKK86927.1"/>
    <property type="molecule type" value="Genomic_DNA"/>
</dbReference>
<dbReference type="InterPro" id="IPR023393">
    <property type="entry name" value="START-like_dom_sf"/>
</dbReference>
<keyword evidence="1" id="KW-0812">Transmembrane</keyword>
<evidence type="ECO:0000313" key="2">
    <source>
        <dbReference type="EMBL" id="TKK86927.1"/>
    </source>
</evidence>
<evidence type="ECO:0000313" key="3">
    <source>
        <dbReference type="Proteomes" id="UP000308705"/>
    </source>
</evidence>
<keyword evidence="1" id="KW-0472">Membrane</keyword>